<evidence type="ECO:0000256" key="1">
    <source>
        <dbReference type="ARBA" id="ARBA00001946"/>
    </source>
</evidence>
<dbReference type="Gene3D" id="3.90.79.10">
    <property type="entry name" value="Nucleoside Triphosphate Pyrophosphohydrolase"/>
    <property type="match status" value="1"/>
</dbReference>
<comment type="caution">
    <text evidence="5">The sequence shown here is derived from an EMBL/GenBank/DDBJ whole genome shotgun (WGS) entry which is preliminary data.</text>
</comment>
<protein>
    <submittedName>
        <fullName evidence="5">NUDIX domain-containing protein</fullName>
    </submittedName>
</protein>
<dbReference type="PROSITE" id="PS00893">
    <property type="entry name" value="NUDIX_BOX"/>
    <property type="match status" value="1"/>
</dbReference>
<gene>
    <name evidence="5" type="ORF">ACFPOC_02480</name>
</gene>
<reference evidence="6" key="1">
    <citation type="journal article" date="2019" name="Int. J. Syst. Evol. Microbiol.">
        <title>The Global Catalogue of Microorganisms (GCM) 10K type strain sequencing project: providing services to taxonomists for standard genome sequencing and annotation.</title>
        <authorList>
            <consortium name="The Broad Institute Genomics Platform"/>
            <consortium name="The Broad Institute Genome Sequencing Center for Infectious Disease"/>
            <person name="Wu L."/>
            <person name="Ma J."/>
        </authorList>
    </citation>
    <scope>NUCLEOTIDE SEQUENCE [LARGE SCALE GENOMIC DNA]</scope>
    <source>
        <strain evidence="6">KACC 11588</strain>
    </source>
</reference>
<dbReference type="SUPFAM" id="SSF55811">
    <property type="entry name" value="Nudix"/>
    <property type="match status" value="1"/>
</dbReference>
<accession>A0ABW0S8P0</accession>
<feature type="domain" description="Nudix hydrolase" evidence="4">
    <location>
        <begin position="29"/>
        <end position="154"/>
    </location>
</feature>
<name>A0ABW0S8P0_9RHOB</name>
<dbReference type="InterPro" id="IPR000086">
    <property type="entry name" value="NUDIX_hydrolase_dom"/>
</dbReference>
<keyword evidence="6" id="KW-1185">Reference proteome</keyword>
<dbReference type="Pfam" id="PF00293">
    <property type="entry name" value="NUDIX"/>
    <property type="match status" value="1"/>
</dbReference>
<evidence type="ECO:0000313" key="6">
    <source>
        <dbReference type="Proteomes" id="UP001596056"/>
    </source>
</evidence>
<evidence type="ECO:0000313" key="5">
    <source>
        <dbReference type="EMBL" id="MFC5565280.1"/>
    </source>
</evidence>
<keyword evidence="2 3" id="KW-0378">Hydrolase</keyword>
<evidence type="ECO:0000259" key="4">
    <source>
        <dbReference type="PROSITE" id="PS51462"/>
    </source>
</evidence>
<comment type="similarity">
    <text evidence="3">Belongs to the Nudix hydrolase family.</text>
</comment>
<evidence type="ECO:0000256" key="3">
    <source>
        <dbReference type="RuleBase" id="RU003476"/>
    </source>
</evidence>
<dbReference type="InterPro" id="IPR020476">
    <property type="entry name" value="Nudix_hydrolase"/>
</dbReference>
<proteinExistence type="inferred from homology"/>
<dbReference type="RefSeq" id="WP_209837563.1">
    <property type="nucleotide sequence ID" value="NZ_JAGGJP010000002.1"/>
</dbReference>
<sequence length="157" mass="17584">MPPALRPWIRAAVSSFQGVRRAVWFVTRPASRGVHAVPITPRGEIVLVRLTYARGWRLPGGGLKRGEEPVPALLRELREEIGLRSHGAVEPLGEFHHEPDYRRSVAQVFRVRDVAFAPPRWSLEVEEARAFAPQDLPPDLPEVTAAQLRMAGLLPPR</sequence>
<dbReference type="InterPro" id="IPR015797">
    <property type="entry name" value="NUDIX_hydrolase-like_dom_sf"/>
</dbReference>
<dbReference type="PANTHER" id="PTHR43046:SF2">
    <property type="entry name" value="8-OXO-DGTP DIPHOSPHATASE-RELATED"/>
    <property type="match status" value="1"/>
</dbReference>
<dbReference type="PRINTS" id="PR00502">
    <property type="entry name" value="NUDIXFAMILY"/>
</dbReference>
<dbReference type="Proteomes" id="UP001596056">
    <property type="component" value="Unassembled WGS sequence"/>
</dbReference>
<organism evidence="5 6">
    <name type="scientific">Rubellimicrobium aerolatum</name>
    <dbReference type="NCBI Taxonomy" id="490979"/>
    <lineage>
        <taxon>Bacteria</taxon>
        <taxon>Pseudomonadati</taxon>
        <taxon>Pseudomonadota</taxon>
        <taxon>Alphaproteobacteria</taxon>
        <taxon>Rhodobacterales</taxon>
        <taxon>Roseobacteraceae</taxon>
        <taxon>Rubellimicrobium</taxon>
    </lineage>
</organism>
<evidence type="ECO:0000256" key="2">
    <source>
        <dbReference type="ARBA" id="ARBA00022801"/>
    </source>
</evidence>
<dbReference type="EMBL" id="JBHSNA010000002">
    <property type="protein sequence ID" value="MFC5565280.1"/>
    <property type="molecule type" value="Genomic_DNA"/>
</dbReference>
<dbReference type="PROSITE" id="PS51462">
    <property type="entry name" value="NUDIX"/>
    <property type="match status" value="1"/>
</dbReference>
<comment type="cofactor">
    <cofactor evidence="1">
        <name>Mg(2+)</name>
        <dbReference type="ChEBI" id="CHEBI:18420"/>
    </cofactor>
</comment>
<dbReference type="PANTHER" id="PTHR43046">
    <property type="entry name" value="GDP-MANNOSE MANNOSYL HYDROLASE"/>
    <property type="match status" value="1"/>
</dbReference>
<dbReference type="InterPro" id="IPR020084">
    <property type="entry name" value="NUDIX_hydrolase_CS"/>
</dbReference>